<sequence length="134" mass="15548">MSWPSVIVLAPEGRRPWLDGRLRSFELVPDPVTGDERLRWHGYSYHLDLSGRILADYESDELEQVRSQIGEPYGVYVSCESMDAARTFLRYVLDGFDGLIDTNHFEILPAKEFLALVDGYPEWDWRRQPSTALR</sequence>
<dbReference type="AlphaFoldDB" id="A0A1E5NZU8"/>
<keyword evidence="2" id="KW-1185">Reference proteome</keyword>
<gene>
    <name evidence="1" type="ORF">BGK67_32365</name>
</gene>
<dbReference type="EMBL" id="MEHK01000002">
    <property type="protein sequence ID" value="OEJ22271.1"/>
    <property type="molecule type" value="Genomic_DNA"/>
</dbReference>
<reference evidence="1 2" key="1">
    <citation type="submission" date="2016-08" db="EMBL/GenBank/DDBJ databases">
        <title>The complete genome of Streptomyces subrutilus 10-1-1.</title>
        <authorList>
            <person name="Chen X."/>
        </authorList>
    </citation>
    <scope>NUCLEOTIDE SEQUENCE [LARGE SCALE GENOMIC DNA]</scope>
    <source>
        <strain evidence="1 2">10-1-1</strain>
    </source>
</reference>
<organism evidence="1 2">
    <name type="scientific">Streptomyces subrutilus</name>
    <dbReference type="NCBI Taxonomy" id="36818"/>
    <lineage>
        <taxon>Bacteria</taxon>
        <taxon>Bacillati</taxon>
        <taxon>Actinomycetota</taxon>
        <taxon>Actinomycetes</taxon>
        <taxon>Kitasatosporales</taxon>
        <taxon>Streptomycetaceae</taxon>
        <taxon>Streptomyces</taxon>
    </lineage>
</organism>
<proteinExistence type="predicted"/>
<accession>A0A1E5NZU8</accession>
<evidence type="ECO:0000313" key="2">
    <source>
        <dbReference type="Proteomes" id="UP000095705"/>
    </source>
</evidence>
<comment type="caution">
    <text evidence="1">The sequence shown here is derived from an EMBL/GenBank/DDBJ whole genome shotgun (WGS) entry which is preliminary data.</text>
</comment>
<dbReference type="Proteomes" id="UP000095705">
    <property type="component" value="Unassembled WGS sequence"/>
</dbReference>
<name>A0A1E5NZU8_9ACTN</name>
<dbReference type="STRING" id="36818.BGK67_32365"/>
<dbReference type="OrthoDB" id="4303687at2"/>
<protein>
    <submittedName>
        <fullName evidence="1">Uncharacterized protein</fullName>
    </submittedName>
</protein>
<evidence type="ECO:0000313" key="1">
    <source>
        <dbReference type="EMBL" id="OEJ22271.1"/>
    </source>
</evidence>